<evidence type="ECO:0000256" key="1">
    <source>
        <dbReference type="ARBA" id="ARBA00022737"/>
    </source>
</evidence>
<keyword evidence="6" id="KW-1185">Reference proteome</keyword>
<feature type="signal peptide" evidence="4">
    <location>
        <begin position="1"/>
        <end position="24"/>
    </location>
</feature>
<dbReference type="InterPro" id="IPR006597">
    <property type="entry name" value="Sel1-like"/>
</dbReference>
<keyword evidence="4" id="KW-0732">Signal</keyword>
<gene>
    <name evidence="5" type="ORF">HCG48_16120</name>
</gene>
<dbReference type="Pfam" id="PF13432">
    <property type="entry name" value="TPR_16"/>
    <property type="match status" value="1"/>
</dbReference>
<dbReference type="Gene3D" id="1.25.40.10">
    <property type="entry name" value="Tetratricopeptide repeat domain"/>
    <property type="match status" value="5"/>
</dbReference>
<dbReference type="PROSITE" id="PS50005">
    <property type="entry name" value="TPR"/>
    <property type="match status" value="9"/>
</dbReference>
<dbReference type="RefSeq" id="WP_168570065.1">
    <property type="nucleotide sequence ID" value="NZ_CP051167.1"/>
</dbReference>
<dbReference type="InterPro" id="IPR043504">
    <property type="entry name" value="Peptidase_S1_PA_chymotrypsin"/>
</dbReference>
<evidence type="ECO:0000256" key="2">
    <source>
        <dbReference type="ARBA" id="ARBA00022803"/>
    </source>
</evidence>
<feature type="repeat" description="TPR" evidence="3">
    <location>
        <begin position="197"/>
        <end position="230"/>
    </location>
</feature>
<feature type="repeat" description="TPR" evidence="3">
    <location>
        <begin position="27"/>
        <end position="60"/>
    </location>
</feature>
<dbReference type="SMART" id="SM00671">
    <property type="entry name" value="SEL1"/>
    <property type="match status" value="7"/>
</dbReference>
<dbReference type="SUPFAM" id="SSF48452">
    <property type="entry name" value="TPR-like"/>
    <property type="match status" value="2"/>
</dbReference>
<dbReference type="Pfam" id="PF13365">
    <property type="entry name" value="Trypsin_2"/>
    <property type="match status" value="1"/>
</dbReference>
<dbReference type="InterPro" id="IPR009003">
    <property type="entry name" value="Peptidase_S1_PA"/>
</dbReference>
<proteinExistence type="predicted"/>
<evidence type="ECO:0000256" key="4">
    <source>
        <dbReference type="SAM" id="SignalP"/>
    </source>
</evidence>
<dbReference type="EMBL" id="CP051167">
    <property type="protein sequence ID" value="QIZ71914.1"/>
    <property type="molecule type" value="Genomic_DNA"/>
</dbReference>
<feature type="repeat" description="TPR" evidence="3">
    <location>
        <begin position="265"/>
        <end position="298"/>
    </location>
</feature>
<evidence type="ECO:0000313" key="5">
    <source>
        <dbReference type="EMBL" id="QIZ71914.1"/>
    </source>
</evidence>
<dbReference type="KEGG" id="oxy:HCG48_16120"/>
<dbReference type="Gene3D" id="2.40.10.10">
    <property type="entry name" value="Trypsin-like serine proteases"/>
    <property type="match status" value="2"/>
</dbReference>
<feature type="repeat" description="TPR" evidence="3">
    <location>
        <begin position="61"/>
        <end position="94"/>
    </location>
</feature>
<evidence type="ECO:0000313" key="6">
    <source>
        <dbReference type="Proteomes" id="UP000500857"/>
    </source>
</evidence>
<evidence type="ECO:0000256" key="3">
    <source>
        <dbReference type="PROSITE-ProRule" id="PRU00339"/>
    </source>
</evidence>
<sequence length="586" mass="64251">MLTRTLIVSVLTLSLLLIPQGVVAQSVDELFERGNTAQSERRYEEAERTWRRILEIDPNNADAYIGLGIALRNQGKLEEAISAYGRAIELNPQYADAYVGLGLALYNQGKLEEAISAYGRAIELNPQYADAYIGLGIALKDQGKLEEAISAYGRAIELNPQDAIAYIGLGIALRNQGKLEEAISAYGRAIELNPQSAIAYNNLGNALRNQGKLEEAISAYGRAIELNPQSAIAYNNLGNALKDQGKLEEAISAYGRAIELNPQYADAYNNLGIALQQQGKLEEAISAYRTALRLPDNTRATPSTTHTLAHNALGYALQQQGKLEEAISQYQAAIQIDPEFPQARTNLAEAQRLLALRSNPLPPQRTERLPSLDENPRLPQQRAVVLIITATPTGAKYGTGWVIQRDGDTTLIATNRHVVSDDNQRPSDSIQIELYSQNPPEQRLRFDAQIRHITSPTDLLDLAILEVRNLPEDIQPLPLARSPVPMDADVRIVGHPSTGTPWTWQRGYIANITPNSDQQNLLIGGTNLAVGNSGSPLIYDDKVVGLVVRISNQQAAASSETEGDTIDGFSFAYPLQVLEQQVNYRY</sequence>
<dbReference type="InterPro" id="IPR051685">
    <property type="entry name" value="Ycf3/AcsC/BcsC/TPR_MFPF"/>
</dbReference>
<feature type="repeat" description="TPR" evidence="3">
    <location>
        <begin position="231"/>
        <end position="264"/>
    </location>
</feature>
<feature type="repeat" description="TPR" evidence="3">
    <location>
        <begin position="307"/>
        <end position="340"/>
    </location>
</feature>
<dbReference type="InterPro" id="IPR011990">
    <property type="entry name" value="TPR-like_helical_dom_sf"/>
</dbReference>
<feature type="repeat" description="TPR" evidence="3">
    <location>
        <begin position="163"/>
        <end position="196"/>
    </location>
</feature>
<dbReference type="SMART" id="SM00028">
    <property type="entry name" value="TPR"/>
    <property type="match status" value="9"/>
</dbReference>
<name>A0A6H1TZ99_9CYAN</name>
<organism evidence="5 6">
    <name type="scientific">Oxynema aestuarii AP17</name>
    <dbReference type="NCBI Taxonomy" id="2064643"/>
    <lineage>
        <taxon>Bacteria</taxon>
        <taxon>Bacillati</taxon>
        <taxon>Cyanobacteriota</taxon>
        <taxon>Cyanophyceae</taxon>
        <taxon>Oscillatoriophycideae</taxon>
        <taxon>Oscillatoriales</taxon>
        <taxon>Oscillatoriaceae</taxon>
        <taxon>Oxynema</taxon>
        <taxon>Oxynema aestuarii</taxon>
    </lineage>
</organism>
<dbReference type="PANTHER" id="PTHR44943:SF8">
    <property type="entry name" value="TPR REPEAT-CONTAINING PROTEIN MJ0263"/>
    <property type="match status" value="1"/>
</dbReference>
<reference evidence="5 6" key="1">
    <citation type="submission" date="2020-04" db="EMBL/GenBank/DDBJ databases">
        <authorList>
            <person name="Basu S."/>
            <person name="Maruthanayagam V."/>
            <person name="Chakraborty S."/>
            <person name="Pramanik A."/>
            <person name="Mukherjee J."/>
            <person name="Brink B."/>
        </authorList>
    </citation>
    <scope>NUCLEOTIDE SEQUENCE [LARGE SCALE GENOMIC DNA]</scope>
    <source>
        <strain evidence="5 6">AP17</strain>
    </source>
</reference>
<feature type="repeat" description="TPR" evidence="3">
    <location>
        <begin position="95"/>
        <end position="128"/>
    </location>
</feature>
<dbReference type="SUPFAM" id="SSF50494">
    <property type="entry name" value="Trypsin-like serine proteases"/>
    <property type="match status" value="1"/>
</dbReference>
<protein>
    <submittedName>
        <fullName evidence="5">Tetratricopeptide repeat protein</fullName>
    </submittedName>
</protein>
<feature type="chain" id="PRO_5026351650" evidence="4">
    <location>
        <begin position="25"/>
        <end position="586"/>
    </location>
</feature>
<dbReference type="PANTHER" id="PTHR44943">
    <property type="entry name" value="CELLULOSE SYNTHASE OPERON PROTEIN C"/>
    <property type="match status" value="1"/>
</dbReference>
<dbReference type="Pfam" id="PF13414">
    <property type="entry name" value="TPR_11"/>
    <property type="match status" value="3"/>
</dbReference>
<keyword evidence="2 3" id="KW-0802">TPR repeat</keyword>
<dbReference type="InterPro" id="IPR019734">
    <property type="entry name" value="TPR_rpt"/>
</dbReference>
<dbReference type="Proteomes" id="UP000500857">
    <property type="component" value="Chromosome"/>
</dbReference>
<keyword evidence="1" id="KW-0677">Repeat</keyword>
<dbReference type="PROSITE" id="PS50293">
    <property type="entry name" value="TPR_REGION"/>
    <property type="match status" value="8"/>
</dbReference>
<dbReference type="AlphaFoldDB" id="A0A6H1TZ99"/>
<accession>A0A6H1TZ99</accession>
<feature type="repeat" description="TPR" evidence="3">
    <location>
        <begin position="129"/>
        <end position="162"/>
    </location>
</feature>
<dbReference type="Pfam" id="PF00515">
    <property type="entry name" value="TPR_1"/>
    <property type="match status" value="1"/>
</dbReference>